<feature type="signal peptide" evidence="1">
    <location>
        <begin position="1"/>
        <end position="21"/>
    </location>
</feature>
<organism evidence="2 3">
    <name type="scientific">Parendozoicomonas haliclonae</name>
    <dbReference type="NCBI Taxonomy" id="1960125"/>
    <lineage>
        <taxon>Bacteria</taxon>
        <taxon>Pseudomonadati</taxon>
        <taxon>Pseudomonadota</taxon>
        <taxon>Gammaproteobacteria</taxon>
        <taxon>Oceanospirillales</taxon>
        <taxon>Endozoicomonadaceae</taxon>
        <taxon>Parendozoicomonas</taxon>
    </lineage>
</organism>
<evidence type="ECO:0008006" key="4">
    <source>
        <dbReference type="Google" id="ProtNLM"/>
    </source>
</evidence>
<reference evidence="2 3" key="1">
    <citation type="submission" date="2017-03" db="EMBL/GenBank/DDBJ databases">
        <authorList>
            <person name="Afonso C.L."/>
            <person name="Miller P.J."/>
            <person name="Scott M.A."/>
            <person name="Spackman E."/>
            <person name="Goraichik I."/>
            <person name="Dimitrov K.M."/>
            <person name="Suarez D.L."/>
            <person name="Swayne D.E."/>
        </authorList>
    </citation>
    <scope>NUCLEOTIDE SEQUENCE [LARGE SCALE GENOMIC DNA]</scope>
    <source>
        <strain evidence="2">SB41UT1</strain>
    </source>
</reference>
<dbReference type="RefSeq" id="WP_087108199.1">
    <property type="nucleotide sequence ID" value="NZ_CBCSCN010000009.1"/>
</dbReference>
<keyword evidence="1" id="KW-0732">Signal</keyword>
<proteinExistence type="predicted"/>
<accession>A0A1X7AHW9</accession>
<dbReference type="AlphaFoldDB" id="A0A1X7AHW9"/>
<name>A0A1X7AHW9_9GAMM</name>
<gene>
    <name evidence="2" type="ORF">EHSB41UT_01346</name>
</gene>
<evidence type="ECO:0000313" key="2">
    <source>
        <dbReference type="EMBL" id="SMA41868.1"/>
    </source>
</evidence>
<dbReference type="PROSITE" id="PS51257">
    <property type="entry name" value="PROKAR_LIPOPROTEIN"/>
    <property type="match status" value="1"/>
</dbReference>
<keyword evidence="3" id="KW-1185">Reference proteome</keyword>
<dbReference type="EMBL" id="FWPT01000003">
    <property type="protein sequence ID" value="SMA41868.1"/>
    <property type="molecule type" value="Genomic_DNA"/>
</dbReference>
<evidence type="ECO:0000313" key="3">
    <source>
        <dbReference type="Proteomes" id="UP000196573"/>
    </source>
</evidence>
<feature type="chain" id="PRO_5012778574" description="DUF2846 domain-containing protein" evidence="1">
    <location>
        <begin position="22"/>
        <end position="306"/>
    </location>
</feature>
<evidence type="ECO:0000256" key="1">
    <source>
        <dbReference type="SAM" id="SignalP"/>
    </source>
</evidence>
<dbReference type="OrthoDB" id="7375569at2"/>
<protein>
    <recommendedName>
        <fullName evidence="4">DUF2846 domain-containing protein</fullName>
    </recommendedName>
</protein>
<sequence length="306" mass="33025">MNKHLSLAGLLSCFALMTGCASTPTQNEDEAGVSSYTNPVVSSAKAAGRGIYWTFDEGAKLIIKGLTSTRDAIPENVRETGSESVSTTVDLAKDGALYGLSLLPNDVQKLLPEEIEQAIPGETPPETTALPTIPAEADALIFVMRPHFTGVLNRFEIYLNGKEPENLAGFTQHYEYVALPVMAGRYTIHSKAENWSSVAVRINAGERIFLEQKASKGLFLSNQTLVQITPQKASEYMVFTEPGSLVIAGQEIPGQSYMDELSHLADYATRSSGKRLDKMSDQVAGLYQSVATTVTGSDNEQSPPAE</sequence>
<dbReference type="Proteomes" id="UP000196573">
    <property type="component" value="Unassembled WGS sequence"/>
</dbReference>